<gene>
    <name evidence="2" type="ORF">BAVI_25294</name>
</gene>
<feature type="transmembrane region" description="Helical" evidence="1">
    <location>
        <begin position="58"/>
        <end position="79"/>
    </location>
</feature>
<feature type="transmembrane region" description="Helical" evidence="1">
    <location>
        <begin position="29"/>
        <end position="46"/>
    </location>
</feature>
<name>A0AB94IFL9_9BACI</name>
<dbReference type="EMBL" id="ALAN01000211">
    <property type="protein sequence ID" value="ETI65907.1"/>
    <property type="molecule type" value="Genomic_DNA"/>
</dbReference>
<evidence type="ECO:0008006" key="4">
    <source>
        <dbReference type="Google" id="ProtNLM"/>
    </source>
</evidence>
<accession>A0AB94IFL9</accession>
<protein>
    <recommendedName>
        <fullName evidence="4">Group-specific protein</fullName>
    </recommendedName>
</protein>
<evidence type="ECO:0000313" key="3">
    <source>
        <dbReference type="Proteomes" id="UP000018877"/>
    </source>
</evidence>
<sequence length="80" mass="9424">MRIYIVIIVQFIIWSGYTLIEWLSSHDQLIYKVIMFFVFFYLAFLIGNHATKSVGKTLFITTLSLVIYTSIHYTLAFLVH</sequence>
<dbReference type="RefSeq" id="WP_024031211.1">
    <property type="nucleotide sequence ID" value="NZ_ALAN01000211.1"/>
</dbReference>
<keyword evidence="3" id="KW-1185">Reference proteome</keyword>
<organism evidence="2 3">
    <name type="scientific">Neobacillus vireti LMG 21834</name>
    <dbReference type="NCBI Taxonomy" id="1131730"/>
    <lineage>
        <taxon>Bacteria</taxon>
        <taxon>Bacillati</taxon>
        <taxon>Bacillota</taxon>
        <taxon>Bacilli</taxon>
        <taxon>Bacillales</taxon>
        <taxon>Bacillaceae</taxon>
        <taxon>Neobacillus</taxon>
    </lineage>
</organism>
<evidence type="ECO:0000256" key="1">
    <source>
        <dbReference type="SAM" id="Phobius"/>
    </source>
</evidence>
<keyword evidence="1" id="KW-0812">Transmembrane</keyword>
<keyword evidence="1" id="KW-1133">Transmembrane helix</keyword>
<feature type="transmembrane region" description="Helical" evidence="1">
    <location>
        <begin position="5"/>
        <end position="23"/>
    </location>
</feature>
<evidence type="ECO:0000313" key="2">
    <source>
        <dbReference type="EMBL" id="ETI65907.1"/>
    </source>
</evidence>
<proteinExistence type="predicted"/>
<dbReference type="Proteomes" id="UP000018877">
    <property type="component" value="Unassembled WGS sequence"/>
</dbReference>
<keyword evidence="1" id="KW-0472">Membrane</keyword>
<dbReference type="AlphaFoldDB" id="A0AB94IFL9"/>
<reference evidence="2 3" key="1">
    <citation type="journal article" date="2014" name="Environ. Microbiol.">
        <title>The nitrate-ammonifying and nosZ-carrying bacterium Bacillus vireti is a potent source and sink for nitric and nitrous oxide under high nitrate conditions.</title>
        <authorList>
            <person name="Mania D."/>
            <person name="Heylen K."/>
            <person name="van Spanning R.J."/>
            <person name="Frostegard A."/>
        </authorList>
    </citation>
    <scope>NUCLEOTIDE SEQUENCE [LARGE SCALE GENOMIC DNA]</scope>
    <source>
        <strain evidence="2 3">LMG 21834</strain>
    </source>
</reference>
<comment type="caution">
    <text evidence="2">The sequence shown here is derived from an EMBL/GenBank/DDBJ whole genome shotgun (WGS) entry which is preliminary data.</text>
</comment>